<sequence length="110" mass="12957">MKNQTFKEALKSDQSFEDYLKRYFSFHKQLEGSYETREYFESYRVRLNKQHKLSLTTTTCLNIASAAIPLKQTENISFADFRRLVLNKKFADINATLAEVFEATLSRQSR</sequence>
<accession>A0ABW3PMJ3</accession>
<gene>
    <name evidence="1" type="ORF">ACFQ22_09200</name>
</gene>
<organism evidence="1 2">
    <name type="scientific">Lentilactobacillus raoultii</name>
    <dbReference type="NCBI Taxonomy" id="1987503"/>
    <lineage>
        <taxon>Bacteria</taxon>
        <taxon>Bacillati</taxon>
        <taxon>Bacillota</taxon>
        <taxon>Bacilli</taxon>
        <taxon>Lactobacillales</taxon>
        <taxon>Lactobacillaceae</taxon>
        <taxon>Lentilactobacillus</taxon>
    </lineage>
</organism>
<reference evidence="2" key="1">
    <citation type="journal article" date="2019" name="Int. J. Syst. Evol. Microbiol.">
        <title>The Global Catalogue of Microorganisms (GCM) 10K type strain sequencing project: providing services to taxonomists for standard genome sequencing and annotation.</title>
        <authorList>
            <consortium name="The Broad Institute Genomics Platform"/>
            <consortium name="The Broad Institute Genome Sequencing Center for Infectious Disease"/>
            <person name="Wu L."/>
            <person name="Ma J."/>
        </authorList>
    </citation>
    <scope>NUCLEOTIDE SEQUENCE [LARGE SCALE GENOMIC DNA]</scope>
    <source>
        <strain evidence="2">CCUG 71848</strain>
    </source>
</reference>
<protein>
    <submittedName>
        <fullName evidence="1">Uncharacterized protein</fullName>
    </submittedName>
</protein>
<keyword evidence="2" id="KW-1185">Reference proteome</keyword>
<dbReference type="EMBL" id="JBHTLH010000032">
    <property type="protein sequence ID" value="MFD1125525.1"/>
    <property type="molecule type" value="Genomic_DNA"/>
</dbReference>
<comment type="caution">
    <text evidence="1">The sequence shown here is derived from an EMBL/GenBank/DDBJ whole genome shotgun (WGS) entry which is preliminary data.</text>
</comment>
<dbReference type="Proteomes" id="UP001597156">
    <property type="component" value="Unassembled WGS sequence"/>
</dbReference>
<proteinExistence type="predicted"/>
<name>A0ABW3PMJ3_9LACO</name>
<evidence type="ECO:0000313" key="2">
    <source>
        <dbReference type="Proteomes" id="UP001597156"/>
    </source>
</evidence>
<dbReference type="RefSeq" id="WP_121977023.1">
    <property type="nucleotide sequence ID" value="NZ_JBHTLH010000032.1"/>
</dbReference>
<evidence type="ECO:0000313" key="1">
    <source>
        <dbReference type="EMBL" id="MFD1125525.1"/>
    </source>
</evidence>